<name>A0A1D8TZN0_9CYAN</name>
<dbReference type="InterPro" id="IPR013149">
    <property type="entry name" value="ADH-like_C"/>
</dbReference>
<evidence type="ECO:0000313" key="5">
    <source>
        <dbReference type="Proteomes" id="UP000177870"/>
    </source>
</evidence>
<evidence type="ECO:0000259" key="3">
    <source>
        <dbReference type="SMART" id="SM00829"/>
    </source>
</evidence>
<dbReference type="SMART" id="SM00829">
    <property type="entry name" value="PKS_ER"/>
    <property type="match status" value="1"/>
</dbReference>
<gene>
    <name evidence="4" type="ORF">BJP34_29460</name>
</gene>
<dbReference type="InterPro" id="IPR013154">
    <property type="entry name" value="ADH-like_N"/>
</dbReference>
<dbReference type="PANTHER" id="PTHR48106:SF18">
    <property type="entry name" value="QUINONE OXIDOREDUCTASE PIG3"/>
    <property type="match status" value="1"/>
</dbReference>
<dbReference type="CDD" id="cd08274">
    <property type="entry name" value="MDR9"/>
    <property type="match status" value="1"/>
</dbReference>
<dbReference type="RefSeq" id="WP_070395416.1">
    <property type="nucleotide sequence ID" value="NZ_CP017599.1"/>
</dbReference>
<dbReference type="KEGG" id="mpro:BJP34_29460"/>
<dbReference type="InterPro" id="IPR011032">
    <property type="entry name" value="GroES-like_sf"/>
</dbReference>
<dbReference type="SUPFAM" id="SSF50129">
    <property type="entry name" value="GroES-like"/>
    <property type="match status" value="1"/>
</dbReference>
<dbReference type="Gene3D" id="3.40.50.720">
    <property type="entry name" value="NAD(P)-binding Rossmann-like Domain"/>
    <property type="match status" value="1"/>
</dbReference>
<dbReference type="SUPFAM" id="SSF51735">
    <property type="entry name" value="NAD(P)-binding Rossmann-fold domains"/>
    <property type="match status" value="1"/>
</dbReference>
<keyword evidence="1" id="KW-0521">NADP</keyword>
<dbReference type="Pfam" id="PF08240">
    <property type="entry name" value="ADH_N"/>
    <property type="match status" value="1"/>
</dbReference>
<dbReference type="EMBL" id="CP017599">
    <property type="protein sequence ID" value="AOX03023.1"/>
    <property type="molecule type" value="Genomic_DNA"/>
</dbReference>
<proteinExistence type="predicted"/>
<dbReference type="InterPro" id="IPR036291">
    <property type="entry name" value="NAD(P)-bd_dom_sf"/>
</dbReference>
<dbReference type="PANTHER" id="PTHR48106">
    <property type="entry name" value="QUINONE OXIDOREDUCTASE PIG3-RELATED"/>
    <property type="match status" value="1"/>
</dbReference>
<dbReference type="GO" id="GO:0016651">
    <property type="term" value="F:oxidoreductase activity, acting on NAD(P)H"/>
    <property type="evidence" value="ECO:0007669"/>
    <property type="project" value="TreeGrafter"/>
</dbReference>
<dbReference type="AlphaFoldDB" id="A0A1D8TZN0"/>
<accession>A0A1D8TZN0</accession>
<dbReference type="Gene3D" id="3.90.180.10">
    <property type="entry name" value="Medium-chain alcohol dehydrogenases, catalytic domain"/>
    <property type="match status" value="1"/>
</dbReference>
<dbReference type="InterPro" id="IPR020843">
    <property type="entry name" value="ER"/>
</dbReference>
<organism evidence="4 5">
    <name type="scientific">Moorena producens PAL-8-15-08-1</name>
    <dbReference type="NCBI Taxonomy" id="1458985"/>
    <lineage>
        <taxon>Bacteria</taxon>
        <taxon>Bacillati</taxon>
        <taxon>Cyanobacteriota</taxon>
        <taxon>Cyanophyceae</taxon>
        <taxon>Coleofasciculales</taxon>
        <taxon>Coleofasciculaceae</taxon>
        <taxon>Moorena</taxon>
    </lineage>
</organism>
<dbReference type="GO" id="GO:0070402">
    <property type="term" value="F:NADPH binding"/>
    <property type="evidence" value="ECO:0007669"/>
    <property type="project" value="TreeGrafter"/>
</dbReference>
<evidence type="ECO:0000256" key="1">
    <source>
        <dbReference type="ARBA" id="ARBA00022857"/>
    </source>
</evidence>
<protein>
    <submittedName>
        <fullName evidence="4">Zinc-binding alcohol dehydrogenase</fullName>
    </submittedName>
</protein>
<keyword evidence="2" id="KW-0560">Oxidoreductase</keyword>
<feature type="domain" description="Enoyl reductase (ER)" evidence="3">
    <location>
        <begin position="14"/>
        <end position="351"/>
    </location>
</feature>
<dbReference type="OrthoDB" id="9787435at2"/>
<evidence type="ECO:0000256" key="2">
    <source>
        <dbReference type="ARBA" id="ARBA00023002"/>
    </source>
</evidence>
<dbReference type="STRING" id="1458985.BJP34_29460"/>
<dbReference type="Proteomes" id="UP000177870">
    <property type="component" value="Chromosome"/>
</dbReference>
<reference evidence="5" key="1">
    <citation type="submission" date="2016-10" db="EMBL/GenBank/DDBJ databases">
        <title>Comparative genomics uncovers the prolific and rare metabolic potential of the cyanobacterial genus Moorea.</title>
        <authorList>
            <person name="Leao T."/>
            <person name="Castelao G."/>
            <person name="Korobeynikov A."/>
            <person name="Monroe E.A."/>
            <person name="Podell S."/>
            <person name="Glukhov E."/>
            <person name="Allen E."/>
            <person name="Gerwick W.H."/>
            <person name="Gerwick L."/>
        </authorList>
    </citation>
    <scope>NUCLEOTIDE SEQUENCE [LARGE SCALE GENOMIC DNA]</scope>
    <source>
        <strain evidence="5">PAL-8-15-08-1</strain>
    </source>
</reference>
<sequence length="362" mass="39571">MTELMNAVILTGFGGPEKLVYTQVPKPVPKKGEVLIKVGACSVNNTDINTRTGWYGAETNFQAILQDTKENDLNSSACWTQHGTEFPRIQGADIVGQVVEMGSDVEPQLLHQRVMVDSWIRDETLDDYQYVGSELDGGFAEYALIPATNVYPIKSPLSDLELATFPCSYSTAENMVTKGRISAADTVLIMGASGGVGSALIQLSKIRGAKVIAIVGASKEHFAEELGADYVYRRDQQLASNLEQHLITVALDVVGGDYFNLMIKALQPRGRYVSCGAIGNPMVPLDLRDLIYKDLEMIGATRLEPDVFQRLVGYLDKGLLKPLVAKVFKLSDIKEAQQFFQTKGFFGKVVITHTQSAIAAKI</sequence>
<dbReference type="Pfam" id="PF00107">
    <property type="entry name" value="ADH_zinc_N"/>
    <property type="match status" value="1"/>
</dbReference>
<evidence type="ECO:0000313" key="4">
    <source>
        <dbReference type="EMBL" id="AOX03023.1"/>
    </source>
</evidence>